<dbReference type="SMART" id="SM00343">
    <property type="entry name" value="ZnF_C2HC"/>
    <property type="match status" value="2"/>
</dbReference>
<dbReference type="Gene3D" id="3.10.10.10">
    <property type="entry name" value="HIV Type 1 Reverse Transcriptase, subunit A, domain 1"/>
    <property type="match status" value="1"/>
</dbReference>
<keyword evidence="5" id="KW-0064">Aspartyl protease</keyword>
<dbReference type="OrthoDB" id="5956516at2759"/>
<dbReference type="CDD" id="cd09274">
    <property type="entry name" value="RNase_HI_RT_Ty3"/>
    <property type="match status" value="1"/>
</dbReference>
<dbReference type="InterPro" id="IPR050951">
    <property type="entry name" value="Retrovirus_Pol_polyprotein"/>
</dbReference>
<dbReference type="GO" id="GO:0008270">
    <property type="term" value="F:zinc ion binding"/>
    <property type="evidence" value="ECO:0007669"/>
    <property type="project" value="UniProtKB-KW"/>
</dbReference>
<keyword evidence="6" id="KW-0378">Hydrolase</keyword>
<evidence type="ECO:0000256" key="7">
    <source>
        <dbReference type="ARBA" id="ARBA00023125"/>
    </source>
</evidence>
<feature type="domain" description="CCHC-type" evidence="11">
    <location>
        <begin position="247"/>
        <end position="260"/>
    </location>
</feature>
<evidence type="ECO:0000259" key="13">
    <source>
        <dbReference type="PROSITE" id="PS50994"/>
    </source>
</evidence>
<dbReference type="SUPFAM" id="SSF50630">
    <property type="entry name" value="Acid proteases"/>
    <property type="match status" value="1"/>
</dbReference>
<dbReference type="InterPro" id="IPR041588">
    <property type="entry name" value="Integrase_H2C2"/>
</dbReference>
<dbReference type="GO" id="GO:0006508">
    <property type="term" value="P:proteolysis"/>
    <property type="evidence" value="ECO:0007669"/>
    <property type="project" value="UniProtKB-KW"/>
</dbReference>
<keyword evidence="9" id="KW-0479">Metal-binding</keyword>
<keyword evidence="6" id="KW-0255">Endonuclease</keyword>
<keyword evidence="9" id="KW-0862">Zinc</keyword>
<sequence>MSKQLELQEKRFELQMQMHQEQIQKLNSGIPISVSQEAQTSSFEPFNPSQELWKDYSDRFFTFVKANAISEQRMPHVFLSNQSRETFQLIKTAASQMPTPKNINALSWGEIFSIMSTNFSQRTFVVRERHRFYTELKRKSDESVSELASRVRQKANTCDFAPITDPLDEALKTGFICAVNNEAVLKAIFHKSTRDLNFSQIVDIAAEVEEASRTAQQQISEDVEEVCKISQPIKKNTFASRPVKGQCFSCGGRGHWRQDCNYRNAVCTFCQVEGHISRACRKRGNTPKQSKPQFDDVNNVISSVRDKILHDLVINNFNIRFEIDTGSVDSFISHSNWIKLGKPTLRKVSIKHFSVTGSQLMTMGCFKANVRDGNTQAISEIQFLVTQNHKLNLLGLNAIQSLRISVDKLLFKNTIHAVTSKVPNALEHKCKELSTKFPNLWKSGLGCLKNVELDIEFNEYTPKFCKPRPVAFSLKEAVNRALDDGVSRGVWKPIQFNDSATPIVPICKNKSSKVRICGDYSVFINQCLKDHRYPLPLPDELLRQLGGTHYFSKIDLADAYNQIMLSPESQRRLAISTHKGVYLQMRLPFGIKSAPGYFQEIMAKVTSGLEGVAVYLDDILVTGVDDKSHMVNLEALLKRLDESGLRCNLDKCEFAKPSIVYLGHTISISGISKGPKSDAILKMEPPTDINSLKSFLGAVQFYNKFIKDLATIAAPLYQLTSKEFEWQWTKVHTDAFNTLKMMLASDTVLAHFDPNISLGIACDASSVGIGVVLFHRYPDGTERPIAYSSKTLNPAQRNYSQIHREALSIIFGIRKFNQFLYGRKFFLITDHQPLLSIFSNKNGIPILAANRLARWANILSCYEYEIEYRSTRKHANADVLSRLPQGPDTEFDDMESKDDEHVVCSITSLSQQIEASDPQIIQKETSKDPILSRLIHVIRYGWPNPSENELDNYKKIKLSLSVQNDVVFYGNRIVIPNSCRRKILEILHLGHFGIQRMKNLARTAVYWPGIDNDIMQICRECVVCDSYRNNLPKAENHPWEPETKPWVRLHMDHAINFLGYNWFIVIDAYSKYPCVHKTSTTSTESVIRFLEEDFSHFGYPHCIVSDNATTFSSNEFQSWCKSRGITCISGAPYHPATNGTAERFVQTFKQAMKKSNLSIDLALYEFLLQYRRTPGATGLSPSELLNGRQIRAKIDTFIPHEKEEMKDKLPIPKVYQFVKSDAPCYARNFKVHDERSPKWLPATIIKILGYRHALVRLEKDHRVFKRHFEQLRPRYIKKPDVDFPLYLPGWVSNKPENFDKVPEKEEACSQPVPRRSTRIRRPPAIYQAPTWKRRRRK</sequence>
<dbReference type="SUPFAM" id="SSF57756">
    <property type="entry name" value="Retrovirus zinc finger-like domains"/>
    <property type="match status" value="1"/>
</dbReference>
<dbReference type="FunFam" id="1.10.340.70:FF:000003">
    <property type="entry name" value="Protein CBG25708"/>
    <property type="match status" value="1"/>
</dbReference>
<evidence type="ECO:0000256" key="4">
    <source>
        <dbReference type="ARBA" id="ARBA00022722"/>
    </source>
</evidence>
<dbReference type="PROSITE" id="PS50878">
    <property type="entry name" value="RT_POL"/>
    <property type="match status" value="1"/>
</dbReference>
<dbReference type="FunFam" id="3.30.70.270:FF:000026">
    <property type="entry name" value="Transposon Ty3-G Gag-Pol polyprotein"/>
    <property type="match status" value="1"/>
</dbReference>
<evidence type="ECO:0000256" key="8">
    <source>
        <dbReference type="ARBA" id="ARBA00023268"/>
    </source>
</evidence>
<dbReference type="PANTHER" id="PTHR37984">
    <property type="entry name" value="PROTEIN CBG26694"/>
    <property type="match status" value="1"/>
</dbReference>
<dbReference type="Pfam" id="PF00078">
    <property type="entry name" value="RVT_1"/>
    <property type="match status" value="1"/>
</dbReference>
<evidence type="ECO:0000256" key="9">
    <source>
        <dbReference type="PROSITE-ProRule" id="PRU00047"/>
    </source>
</evidence>
<keyword evidence="3" id="KW-0548">Nucleotidyltransferase</keyword>
<evidence type="ECO:0000256" key="3">
    <source>
        <dbReference type="ARBA" id="ARBA00022695"/>
    </source>
</evidence>
<dbReference type="InterPro" id="IPR036397">
    <property type="entry name" value="RNaseH_sf"/>
</dbReference>
<dbReference type="FunFam" id="3.10.20.370:FF:000001">
    <property type="entry name" value="Retrovirus-related Pol polyprotein from transposon 17.6-like protein"/>
    <property type="match status" value="1"/>
</dbReference>
<keyword evidence="15" id="KW-1185">Reference proteome</keyword>
<dbReference type="Gene3D" id="1.10.340.70">
    <property type="match status" value="1"/>
</dbReference>
<accession>A0A0C2ILR2</accession>
<dbReference type="Gene3D" id="3.30.420.10">
    <property type="entry name" value="Ribonuclease H-like superfamily/Ribonuclease H"/>
    <property type="match status" value="1"/>
</dbReference>
<dbReference type="PROSITE" id="PS50158">
    <property type="entry name" value="ZF_CCHC"/>
    <property type="match status" value="1"/>
</dbReference>
<dbReference type="GO" id="GO:0003677">
    <property type="term" value="F:DNA binding"/>
    <property type="evidence" value="ECO:0007669"/>
    <property type="project" value="UniProtKB-KW"/>
</dbReference>
<dbReference type="InterPro" id="IPR001584">
    <property type="entry name" value="Integrase_cat-core"/>
</dbReference>
<protein>
    <submittedName>
        <fullName evidence="14">Transposon Tf2-9 polyprotein</fullName>
    </submittedName>
</protein>
<dbReference type="EMBL" id="JWZT01003547">
    <property type="protein sequence ID" value="KII66374.1"/>
    <property type="molecule type" value="Genomic_DNA"/>
</dbReference>
<dbReference type="CDD" id="cd01647">
    <property type="entry name" value="RT_LTR"/>
    <property type="match status" value="1"/>
</dbReference>
<dbReference type="GO" id="GO:0016779">
    <property type="term" value="F:nucleotidyltransferase activity"/>
    <property type="evidence" value="ECO:0007669"/>
    <property type="project" value="UniProtKB-KW"/>
</dbReference>
<evidence type="ECO:0000256" key="6">
    <source>
        <dbReference type="ARBA" id="ARBA00022759"/>
    </source>
</evidence>
<evidence type="ECO:0000313" key="15">
    <source>
        <dbReference type="Proteomes" id="UP000031668"/>
    </source>
</evidence>
<keyword evidence="9" id="KW-0863">Zinc-finger</keyword>
<dbReference type="Pfam" id="PF17921">
    <property type="entry name" value="Integrase_H2C2"/>
    <property type="match status" value="1"/>
</dbReference>
<feature type="region of interest" description="Disordered" evidence="10">
    <location>
        <begin position="1301"/>
        <end position="1337"/>
    </location>
</feature>
<keyword evidence="1" id="KW-0645">Protease</keyword>
<dbReference type="Gene3D" id="2.40.70.10">
    <property type="entry name" value="Acid Proteases"/>
    <property type="match status" value="1"/>
</dbReference>
<feature type="domain" description="Reverse transcriptase" evidence="12">
    <location>
        <begin position="487"/>
        <end position="666"/>
    </location>
</feature>
<evidence type="ECO:0000259" key="12">
    <source>
        <dbReference type="PROSITE" id="PS50878"/>
    </source>
</evidence>
<dbReference type="GO" id="GO:0004190">
    <property type="term" value="F:aspartic-type endopeptidase activity"/>
    <property type="evidence" value="ECO:0007669"/>
    <property type="project" value="UniProtKB-KW"/>
</dbReference>
<dbReference type="InterPro" id="IPR021109">
    <property type="entry name" value="Peptidase_aspartic_dom_sf"/>
</dbReference>
<dbReference type="InterPro" id="IPR000477">
    <property type="entry name" value="RT_dom"/>
</dbReference>
<dbReference type="InterPro" id="IPR001878">
    <property type="entry name" value="Znf_CCHC"/>
</dbReference>
<evidence type="ECO:0000256" key="10">
    <source>
        <dbReference type="SAM" id="MobiDB-lite"/>
    </source>
</evidence>
<dbReference type="InterPro" id="IPR036875">
    <property type="entry name" value="Znf_CCHC_sf"/>
</dbReference>
<dbReference type="Pfam" id="PF00665">
    <property type="entry name" value="rve"/>
    <property type="match status" value="1"/>
</dbReference>
<name>A0A0C2ILR2_THEKT</name>
<dbReference type="Gene3D" id="4.10.60.10">
    <property type="entry name" value="Zinc finger, CCHC-type"/>
    <property type="match status" value="1"/>
</dbReference>
<reference evidence="14 15" key="1">
    <citation type="journal article" date="2014" name="Genome Biol. Evol.">
        <title>The genome of the myxosporean Thelohanellus kitauei shows adaptations to nutrient acquisition within its fish host.</title>
        <authorList>
            <person name="Yang Y."/>
            <person name="Xiong J."/>
            <person name="Zhou Z."/>
            <person name="Huo F."/>
            <person name="Miao W."/>
            <person name="Ran C."/>
            <person name="Liu Y."/>
            <person name="Zhang J."/>
            <person name="Feng J."/>
            <person name="Wang M."/>
            <person name="Wang M."/>
            <person name="Wang L."/>
            <person name="Yao B."/>
        </authorList>
    </citation>
    <scope>NUCLEOTIDE SEQUENCE [LARGE SCALE GENOMIC DNA]</scope>
    <source>
        <strain evidence="14">Wuqing</strain>
    </source>
</reference>
<dbReference type="InterPro" id="IPR041577">
    <property type="entry name" value="RT_RNaseH_2"/>
</dbReference>
<evidence type="ECO:0000256" key="2">
    <source>
        <dbReference type="ARBA" id="ARBA00022679"/>
    </source>
</evidence>
<dbReference type="SUPFAM" id="SSF56672">
    <property type="entry name" value="DNA/RNA polymerases"/>
    <property type="match status" value="1"/>
</dbReference>
<feature type="domain" description="Integrase catalytic" evidence="13">
    <location>
        <begin position="1028"/>
        <end position="1207"/>
    </location>
</feature>
<dbReference type="GO" id="GO:0015074">
    <property type="term" value="P:DNA integration"/>
    <property type="evidence" value="ECO:0007669"/>
    <property type="project" value="InterPro"/>
</dbReference>
<keyword evidence="7" id="KW-0238">DNA-binding</keyword>
<dbReference type="PROSITE" id="PS50994">
    <property type="entry name" value="INTEGRASE"/>
    <property type="match status" value="1"/>
</dbReference>
<dbReference type="OMA" id="IRICANF"/>
<keyword evidence="8" id="KW-0511">Multifunctional enzyme</keyword>
<dbReference type="InterPro" id="IPR043502">
    <property type="entry name" value="DNA/RNA_pol_sf"/>
</dbReference>
<gene>
    <name evidence="14" type="ORF">RF11_13608</name>
</gene>
<dbReference type="GO" id="GO:0004519">
    <property type="term" value="F:endonuclease activity"/>
    <property type="evidence" value="ECO:0007669"/>
    <property type="project" value="UniProtKB-KW"/>
</dbReference>
<organism evidence="14 15">
    <name type="scientific">Thelohanellus kitauei</name>
    <name type="common">Myxosporean</name>
    <dbReference type="NCBI Taxonomy" id="669202"/>
    <lineage>
        <taxon>Eukaryota</taxon>
        <taxon>Metazoa</taxon>
        <taxon>Cnidaria</taxon>
        <taxon>Myxozoa</taxon>
        <taxon>Myxosporea</taxon>
        <taxon>Bivalvulida</taxon>
        <taxon>Platysporina</taxon>
        <taxon>Myxobolidae</taxon>
        <taxon>Thelohanellus</taxon>
    </lineage>
</organism>
<keyword evidence="2" id="KW-0808">Transferase</keyword>
<comment type="caution">
    <text evidence="14">The sequence shown here is derived from an EMBL/GenBank/DDBJ whole genome shotgun (WGS) entry which is preliminary data.</text>
</comment>
<dbReference type="Pfam" id="PF17919">
    <property type="entry name" value="RT_RNaseH_2"/>
    <property type="match status" value="1"/>
</dbReference>
<dbReference type="InterPro" id="IPR012337">
    <property type="entry name" value="RNaseH-like_sf"/>
</dbReference>
<dbReference type="Gene3D" id="3.30.70.270">
    <property type="match status" value="2"/>
</dbReference>
<dbReference type="SUPFAM" id="SSF53098">
    <property type="entry name" value="Ribonuclease H-like"/>
    <property type="match status" value="1"/>
</dbReference>
<dbReference type="PANTHER" id="PTHR37984:SF5">
    <property type="entry name" value="PROTEIN NYNRIN-LIKE"/>
    <property type="match status" value="1"/>
</dbReference>
<evidence type="ECO:0000256" key="5">
    <source>
        <dbReference type="ARBA" id="ARBA00022750"/>
    </source>
</evidence>
<keyword evidence="4" id="KW-0540">Nuclease</keyword>
<evidence type="ECO:0000256" key="1">
    <source>
        <dbReference type="ARBA" id="ARBA00022670"/>
    </source>
</evidence>
<evidence type="ECO:0000259" key="11">
    <source>
        <dbReference type="PROSITE" id="PS50158"/>
    </source>
</evidence>
<dbReference type="Proteomes" id="UP000031668">
    <property type="component" value="Unassembled WGS sequence"/>
</dbReference>
<dbReference type="InterPro" id="IPR043128">
    <property type="entry name" value="Rev_trsase/Diguanyl_cyclase"/>
</dbReference>
<proteinExistence type="predicted"/>
<evidence type="ECO:0000313" key="14">
    <source>
        <dbReference type="EMBL" id="KII66374.1"/>
    </source>
</evidence>